<reference evidence="2" key="1">
    <citation type="journal article" date="2014" name="Int. J. Syst. Evol. Microbiol.">
        <title>Complete genome sequence of Corynebacterium casei LMG S-19264T (=DSM 44701T), isolated from a smear-ripened cheese.</title>
        <authorList>
            <consortium name="US DOE Joint Genome Institute (JGI-PGF)"/>
            <person name="Walter F."/>
            <person name="Albersmeier A."/>
            <person name="Kalinowski J."/>
            <person name="Ruckert C."/>
        </authorList>
    </citation>
    <scope>NUCLEOTIDE SEQUENCE</scope>
    <source>
        <strain evidence="2">VKM Ac-2007</strain>
    </source>
</reference>
<dbReference type="EMBL" id="BSEV01000008">
    <property type="protein sequence ID" value="GLK10578.1"/>
    <property type="molecule type" value="Genomic_DNA"/>
</dbReference>
<protein>
    <submittedName>
        <fullName evidence="2">Uncharacterized protein</fullName>
    </submittedName>
</protein>
<feature type="transmembrane region" description="Helical" evidence="1">
    <location>
        <begin position="76"/>
        <end position="99"/>
    </location>
</feature>
<feature type="transmembrane region" description="Helical" evidence="1">
    <location>
        <begin position="16"/>
        <end position="36"/>
    </location>
</feature>
<organism evidence="2 3">
    <name type="scientific">Streptosporangium carneum</name>
    <dbReference type="NCBI Taxonomy" id="47481"/>
    <lineage>
        <taxon>Bacteria</taxon>
        <taxon>Bacillati</taxon>
        <taxon>Actinomycetota</taxon>
        <taxon>Actinomycetes</taxon>
        <taxon>Streptosporangiales</taxon>
        <taxon>Streptosporangiaceae</taxon>
        <taxon>Streptosporangium</taxon>
    </lineage>
</organism>
<evidence type="ECO:0000313" key="3">
    <source>
        <dbReference type="Proteomes" id="UP001143474"/>
    </source>
</evidence>
<dbReference type="AlphaFoldDB" id="A0A9W6I2N4"/>
<gene>
    <name evidence="2" type="ORF">GCM10017600_39840</name>
</gene>
<dbReference type="Proteomes" id="UP001143474">
    <property type="component" value="Unassembled WGS sequence"/>
</dbReference>
<keyword evidence="1" id="KW-1133">Transmembrane helix</keyword>
<keyword evidence="1" id="KW-0812">Transmembrane</keyword>
<evidence type="ECO:0000256" key="1">
    <source>
        <dbReference type="SAM" id="Phobius"/>
    </source>
</evidence>
<keyword evidence="3" id="KW-1185">Reference proteome</keyword>
<accession>A0A9W6I2N4</accession>
<evidence type="ECO:0000313" key="2">
    <source>
        <dbReference type="EMBL" id="GLK10578.1"/>
    </source>
</evidence>
<reference evidence="2" key="2">
    <citation type="submission" date="2023-01" db="EMBL/GenBank/DDBJ databases">
        <authorList>
            <person name="Sun Q."/>
            <person name="Evtushenko L."/>
        </authorList>
    </citation>
    <scope>NUCLEOTIDE SEQUENCE</scope>
    <source>
        <strain evidence="2">VKM Ac-2007</strain>
    </source>
</reference>
<keyword evidence="1" id="KW-0472">Membrane</keyword>
<comment type="caution">
    <text evidence="2">The sequence shown here is derived from an EMBL/GenBank/DDBJ whole genome shotgun (WGS) entry which is preliminary data.</text>
</comment>
<proteinExistence type="predicted"/>
<name>A0A9W6I2N4_9ACTN</name>
<sequence length="105" mass="11556">MNSDHSDVGEPDYRPVAYVLILLSVIFAIMPVRHVLIEVDEFGLRPLVHTLALVGLPALGALVGAFLRFRGPGGRLFGVMLGIFVSTILLMALLAYWVYDFLTNL</sequence>
<dbReference type="RefSeq" id="WP_271218996.1">
    <property type="nucleotide sequence ID" value="NZ_BAAAVD010000032.1"/>
</dbReference>
<feature type="transmembrane region" description="Helical" evidence="1">
    <location>
        <begin position="48"/>
        <end position="69"/>
    </location>
</feature>